<dbReference type="Pfam" id="PF12010">
    <property type="entry name" value="DUF3502"/>
    <property type="match status" value="1"/>
</dbReference>
<comment type="caution">
    <text evidence="4">The sequence shown here is derived from an EMBL/GenBank/DDBJ whole genome shotgun (WGS) entry which is preliminary data.</text>
</comment>
<proteinExistence type="predicted"/>
<feature type="chain" id="PRO_5039390077" evidence="2">
    <location>
        <begin position="22"/>
        <end position="555"/>
    </location>
</feature>
<dbReference type="SUPFAM" id="SSF53850">
    <property type="entry name" value="Periplasmic binding protein-like II"/>
    <property type="match status" value="1"/>
</dbReference>
<accession>A0A3E3IXC5</accession>
<dbReference type="PANTHER" id="PTHR43649">
    <property type="entry name" value="ARABINOSE-BINDING PROTEIN-RELATED"/>
    <property type="match status" value="1"/>
</dbReference>
<dbReference type="Gene3D" id="3.40.190.10">
    <property type="entry name" value="Periplasmic binding protein-like II"/>
    <property type="match status" value="2"/>
</dbReference>
<dbReference type="Proteomes" id="UP000261166">
    <property type="component" value="Unassembled WGS sequence"/>
</dbReference>
<evidence type="ECO:0000313" key="5">
    <source>
        <dbReference type="Proteomes" id="UP000261166"/>
    </source>
</evidence>
<feature type="compositionally biased region" description="Low complexity" evidence="1">
    <location>
        <begin position="31"/>
        <end position="55"/>
    </location>
</feature>
<evidence type="ECO:0000256" key="1">
    <source>
        <dbReference type="SAM" id="MobiDB-lite"/>
    </source>
</evidence>
<gene>
    <name evidence="4" type="ORF">DWY69_11920</name>
</gene>
<dbReference type="AlphaFoldDB" id="A0A3E3IXC5"/>
<dbReference type="OrthoDB" id="1988587at2"/>
<dbReference type="EMBL" id="QVLU01000009">
    <property type="protein sequence ID" value="RGE71737.1"/>
    <property type="molecule type" value="Genomic_DNA"/>
</dbReference>
<dbReference type="PANTHER" id="PTHR43649:SF17">
    <property type="entry name" value="ABC TRANSPORTER SOLUTE BINDING PROTEIN-SUGAR TRANSPORT"/>
    <property type="match status" value="1"/>
</dbReference>
<feature type="signal peptide" evidence="2">
    <location>
        <begin position="1"/>
        <end position="21"/>
    </location>
</feature>
<name>A0A3E3IXC5_9FIRM</name>
<dbReference type="PROSITE" id="PS51257">
    <property type="entry name" value="PROKAR_LIPOPROTEIN"/>
    <property type="match status" value="1"/>
</dbReference>
<sequence>MKKKKLLSITLVMCLMITLFAGCGSTKTEPSSSAGGQSTETASAAGSGTAEAGTEPESSLLGSLPEAVGAGVEIAASPELYAATDLSKEYTVNMYLIGDTPNDWDKVLALVNEYLEPYNTKLAVTVMSWSDYQTMYSLVLAGGEQVDLIFTAPWCYMYNEAAKGSFYELTGDFISTYMPLTNKYQAAESWDETTISGKTIAVPSNVAAPMGKIVAVRQDLMEKYGMSELKNWDDYMQFALTIAEKETPESGIYALAASGDNNELWDVYRQQTDTFLALDSSWLDMMYEYKGNIPAKEDIKLAYEYDSFRQYAKDMKTLADAGCWSRSALTNTVTDDDSFGNLQGASIAWNASVFTYMEQAEKTEGVSCMAYDLTKDHLVGAEAYSNNDMAIAAGSKNPERAGMVLDLIKYDTYLNKLLLLGIEGEHYSIDDKGQYTELDKATEYPAMNISASWAIKNGDLEEAGTPERETLITDSWKERVVMNPTITFVFDDTNVKSYVSAVTAVLTDYVPMLELGLVDDSDATLDEMIQKCYDAGLQNIYDEFYTQYDAWLATR</sequence>
<organism evidence="4 5">
    <name type="scientific">Eisenbergiella massiliensis</name>
    <dbReference type="NCBI Taxonomy" id="1720294"/>
    <lineage>
        <taxon>Bacteria</taxon>
        <taxon>Bacillati</taxon>
        <taxon>Bacillota</taxon>
        <taxon>Clostridia</taxon>
        <taxon>Lachnospirales</taxon>
        <taxon>Lachnospiraceae</taxon>
        <taxon>Eisenbergiella</taxon>
    </lineage>
</organism>
<dbReference type="InterPro" id="IPR050490">
    <property type="entry name" value="Bact_solute-bd_prot1"/>
</dbReference>
<evidence type="ECO:0000313" key="4">
    <source>
        <dbReference type="EMBL" id="RGE71737.1"/>
    </source>
</evidence>
<reference evidence="4 5" key="1">
    <citation type="submission" date="2018-08" db="EMBL/GenBank/DDBJ databases">
        <title>A genome reference for cultivated species of the human gut microbiota.</title>
        <authorList>
            <person name="Zou Y."/>
            <person name="Xue W."/>
            <person name="Luo G."/>
        </authorList>
    </citation>
    <scope>NUCLEOTIDE SEQUENCE [LARGE SCALE GENOMIC DNA]</scope>
    <source>
        <strain evidence="4 5">AF26-4BH</strain>
    </source>
</reference>
<evidence type="ECO:0000259" key="3">
    <source>
        <dbReference type="Pfam" id="PF12010"/>
    </source>
</evidence>
<feature type="domain" description="DUF3502" evidence="3">
    <location>
        <begin position="484"/>
        <end position="553"/>
    </location>
</feature>
<evidence type="ECO:0000256" key="2">
    <source>
        <dbReference type="SAM" id="SignalP"/>
    </source>
</evidence>
<protein>
    <submittedName>
        <fullName evidence="4">Extracellular solute-binding protein</fullName>
    </submittedName>
</protein>
<feature type="region of interest" description="Disordered" evidence="1">
    <location>
        <begin position="28"/>
        <end position="60"/>
    </location>
</feature>
<dbReference type="InterPro" id="IPR022627">
    <property type="entry name" value="DUF3502"/>
</dbReference>
<dbReference type="RefSeq" id="WP_025487970.1">
    <property type="nucleotide sequence ID" value="NZ_JBKVAZ010000001.1"/>
</dbReference>
<keyword evidence="2" id="KW-0732">Signal</keyword>